<proteinExistence type="predicted"/>
<comment type="caution">
    <text evidence="1">The sequence shown here is derived from an EMBL/GenBank/DDBJ whole genome shotgun (WGS) entry which is preliminary data.</text>
</comment>
<protein>
    <submittedName>
        <fullName evidence="1">Uncharacterized protein</fullName>
    </submittedName>
</protein>
<accession>A0A1Q9AP74</accession>
<dbReference type="Proteomes" id="UP000186143">
    <property type="component" value="Unassembled WGS sequence"/>
</dbReference>
<reference evidence="1 2" key="1">
    <citation type="submission" date="2016-09" db="EMBL/GenBank/DDBJ databases">
        <title>Rhizobium sp. nov., a novel species isolated from the rice rhizosphere.</title>
        <authorList>
            <person name="Zhao J."/>
            <person name="Zhang X."/>
        </authorList>
    </citation>
    <scope>NUCLEOTIDE SEQUENCE [LARGE SCALE GENOMIC DNA]</scope>
    <source>
        <strain evidence="1 2">MH17</strain>
    </source>
</reference>
<dbReference type="AlphaFoldDB" id="A0A1Q9AP74"/>
<sequence>MKGGALRNSSAAAALRDWHAFRAVITAGDDHVLERSEQSIYAMTVIVHWTKLFPMAVPLEHRTQK</sequence>
<evidence type="ECO:0000313" key="1">
    <source>
        <dbReference type="EMBL" id="OLP57155.1"/>
    </source>
</evidence>
<organism evidence="1 2">
    <name type="scientific">Xaviernesmea rhizosphaerae</name>
    <dbReference type="NCBI Taxonomy" id="1672749"/>
    <lineage>
        <taxon>Bacteria</taxon>
        <taxon>Pseudomonadati</taxon>
        <taxon>Pseudomonadota</taxon>
        <taxon>Alphaproteobacteria</taxon>
        <taxon>Hyphomicrobiales</taxon>
        <taxon>Rhizobiaceae</taxon>
        <taxon>Rhizobium/Agrobacterium group</taxon>
        <taxon>Xaviernesmea</taxon>
    </lineage>
</organism>
<name>A0A1Q9AP74_9HYPH</name>
<dbReference type="EMBL" id="MKIO01000019">
    <property type="protein sequence ID" value="OLP57155.1"/>
    <property type="molecule type" value="Genomic_DNA"/>
</dbReference>
<gene>
    <name evidence="1" type="ORF">BJF92_06400</name>
</gene>
<evidence type="ECO:0000313" key="2">
    <source>
        <dbReference type="Proteomes" id="UP000186143"/>
    </source>
</evidence>